<dbReference type="InterPro" id="IPR000524">
    <property type="entry name" value="Tscrpt_reg_HTH_GntR"/>
</dbReference>
<dbReference type="PANTHER" id="PTHR38445:SF9">
    <property type="entry name" value="HTH-TYPE TRANSCRIPTIONAL REPRESSOR YTRA"/>
    <property type="match status" value="1"/>
</dbReference>
<dbReference type="PROSITE" id="PS50949">
    <property type="entry name" value="HTH_GNTR"/>
    <property type="match status" value="1"/>
</dbReference>
<evidence type="ECO:0000259" key="4">
    <source>
        <dbReference type="PROSITE" id="PS50949"/>
    </source>
</evidence>
<dbReference type="Gene3D" id="1.10.10.10">
    <property type="entry name" value="Winged helix-like DNA-binding domain superfamily/Winged helix DNA-binding domain"/>
    <property type="match status" value="1"/>
</dbReference>
<evidence type="ECO:0000313" key="5">
    <source>
        <dbReference type="EMBL" id="MFL0194073.1"/>
    </source>
</evidence>
<comment type="caution">
    <text evidence="5">The sequence shown here is derived from an EMBL/GenBank/DDBJ whole genome shotgun (WGS) entry which is preliminary data.</text>
</comment>
<keyword evidence="2" id="KW-0238">DNA-binding</keyword>
<feature type="domain" description="HTH gntR-type" evidence="4">
    <location>
        <begin position="10"/>
        <end position="78"/>
    </location>
</feature>
<dbReference type="InterPro" id="IPR036388">
    <property type="entry name" value="WH-like_DNA-bd_sf"/>
</dbReference>
<dbReference type="InterPro" id="IPR036390">
    <property type="entry name" value="WH_DNA-bd_sf"/>
</dbReference>
<keyword evidence="6" id="KW-1185">Reference proteome</keyword>
<sequence>MINIDNRSSTPIYQQIVNQIKEEILKGILQGGDKLPSVREMSSRIMANPNTISRAYSELERQKVIETIRGKGTYVTSEYKPVMEEERMENLKENIKKIIVEAKYMGLSKEKMVEMINNTYDSIGSESFDENYSRK</sequence>
<keyword evidence="1" id="KW-0805">Transcription regulation</keyword>
<dbReference type="PANTHER" id="PTHR38445">
    <property type="entry name" value="HTH-TYPE TRANSCRIPTIONAL REPRESSOR YTRA"/>
    <property type="match status" value="1"/>
</dbReference>
<dbReference type="SMART" id="SM00345">
    <property type="entry name" value="HTH_GNTR"/>
    <property type="match status" value="1"/>
</dbReference>
<dbReference type="RefSeq" id="WP_406790195.1">
    <property type="nucleotide sequence ID" value="NZ_JBJHZX010000001.1"/>
</dbReference>
<evidence type="ECO:0000313" key="6">
    <source>
        <dbReference type="Proteomes" id="UP001623660"/>
    </source>
</evidence>
<dbReference type="SUPFAM" id="SSF46785">
    <property type="entry name" value="Winged helix' DNA-binding domain"/>
    <property type="match status" value="1"/>
</dbReference>
<keyword evidence="3" id="KW-0804">Transcription</keyword>
<gene>
    <name evidence="5" type="ORF">ACJDU8_00490</name>
</gene>
<evidence type="ECO:0000256" key="1">
    <source>
        <dbReference type="ARBA" id="ARBA00023015"/>
    </source>
</evidence>
<dbReference type="Proteomes" id="UP001623660">
    <property type="component" value="Unassembled WGS sequence"/>
</dbReference>
<evidence type="ECO:0000256" key="2">
    <source>
        <dbReference type="ARBA" id="ARBA00023125"/>
    </source>
</evidence>
<dbReference type="Pfam" id="PF00392">
    <property type="entry name" value="GntR"/>
    <property type="match status" value="1"/>
</dbReference>
<name>A0ABW8SES9_9CLOT</name>
<proteinExistence type="predicted"/>
<reference evidence="5 6" key="1">
    <citation type="submission" date="2024-11" db="EMBL/GenBank/DDBJ databases">
        <authorList>
            <person name="Heng Y.C."/>
            <person name="Lim A.C.H."/>
            <person name="Lee J.K.Y."/>
            <person name="Kittelmann S."/>
        </authorList>
    </citation>
    <scope>NUCLEOTIDE SEQUENCE [LARGE SCALE GENOMIC DNA]</scope>
    <source>
        <strain evidence="5 6">WILCCON 0269</strain>
    </source>
</reference>
<protein>
    <submittedName>
        <fullName evidence="5">GntR family transcriptional regulator</fullName>
    </submittedName>
</protein>
<organism evidence="5 6">
    <name type="scientific">Candidatus Clostridium eludens</name>
    <dbReference type="NCBI Taxonomy" id="3381663"/>
    <lineage>
        <taxon>Bacteria</taxon>
        <taxon>Bacillati</taxon>
        <taxon>Bacillota</taxon>
        <taxon>Clostridia</taxon>
        <taxon>Eubacteriales</taxon>
        <taxon>Clostridiaceae</taxon>
        <taxon>Clostridium</taxon>
    </lineage>
</organism>
<evidence type="ECO:0000256" key="3">
    <source>
        <dbReference type="ARBA" id="ARBA00023163"/>
    </source>
</evidence>
<dbReference type="EMBL" id="JBJHZX010000001">
    <property type="protein sequence ID" value="MFL0194073.1"/>
    <property type="molecule type" value="Genomic_DNA"/>
</dbReference>
<accession>A0ABW8SES9</accession>
<dbReference type="CDD" id="cd07377">
    <property type="entry name" value="WHTH_GntR"/>
    <property type="match status" value="1"/>
</dbReference>